<gene>
    <name evidence="1" type="ORF">SAMN05216270_111111</name>
</gene>
<dbReference type="EMBL" id="FNAD01000011">
    <property type="protein sequence ID" value="SDE04143.1"/>
    <property type="molecule type" value="Genomic_DNA"/>
</dbReference>
<protein>
    <recommendedName>
        <fullName evidence="3">DUF4192 domain-containing protein</fullName>
    </recommendedName>
</protein>
<proteinExistence type="predicted"/>
<dbReference type="Proteomes" id="UP000198949">
    <property type="component" value="Unassembled WGS sequence"/>
</dbReference>
<dbReference type="OrthoDB" id="3264463at2"/>
<evidence type="ECO:0000313" key="2">
    <source>
        <dbReference type="Proteomes" id="UP000198949"/>
    </source>
</evidence>
<dbReference type="InterPro" id="IPR025447">
    <property type="entry name" value="DUF4192"/>
</dbReference>
<dbReference type="RefSeq" id="WP_091038298.1">
    <property type="nucleotide sequence ID" value="NZ_FNAD01000011.1"/>
</dbReference>
<organism evidence="1 2">
    <name type="scientific">Glycomyces harbinensis</name>
    <dbReference type="NCBI Taxonomy" id="58114"/>
    <lineage>
        <taxon>Bacteria</taxon>
        <taxon>Bacillati</taxon>
        <taxon>Actinomycetota</taxon>
        <taxon>Actinomycetes</taxon>
        <taxon>Glycomycetales</taxon>
        <taxon>Glycomycetaceae</taxon>
        <taxon>Glycomyces</taxon>
    </lineage>
</organism>
<dbReference type="STRING" id="58114.SAMN05216270_111111"/>
<name>A0A1G6ZP27_9ACTN</name>
<accession>A0A1G6ZP27</accession>
<keyword evidence="2" id="KW-1185">Reference proteome</keyword>
<sequence length="322" mass="34396">MNEPTKLTVNGPADLISAVPFLLGFAPEHSLVAVGLKGGQLECTFRVDLPGSTDDLDHLNTLTAPVKTNDCDTVVLIAYGEAELATACLRRALIDCAFARIEVIDAFRVTDGRYYSQTCTDTCCPTEGNPVPENTAIAVALVASGALRHPDRDTITKLLTPADPERCAAVATAIDEAVVAEAALSWAEQRQMDLAAVDQWITAHELPESPEDIAMLGLAVGDLDVRDHALIASDTNPHKSADLWLWIARHLDEDLAAPTFTIAGWCAYRYGNGVLALEAFDLALKASPNYRLAHMLLAALQAGIPPKALSNMACLDPEQATA</sequence>
<dbReference type="Pfam" id="PF13830">
    <property type="entry name" value="DUF4192"/>
    <property type="match status" value="1"/>
</dbReference>
<evidence type="ECO:0000313" key="1">
    <source>
        <dbReference type="EMBL" id="SDE04143.1"/>
    </source>
</evidence>
<reference evidence="2" key="1">
    <citation type="submission" date="2016-10" db="EMBL/GenBank/DDBJ databases">
        <authorList>
            <person name="Varghese N."/>
            <person name="Submissions S."/>
        </authorList>
    </citation>
    <scope>NUCLEOTIDE SEQUENCE [LARGE SCALE GENOMIC DNA]</scope>
    <source>
        <strain evidence="2">CGMCC 4.3516</strain>
    </source>
</reference>
<dbReference type="AlphaFoldDB" id="A0A1G6ZP27"/>
<evidence type="ECO:0008006" key="3">
    <source>
        <dbReference type="Google" id="ProtNLM"/>
    </source>
</evidence>